<feature type="domain" description="BTB" evidence="1">
    <location>
        <begin position="24"/>
        <end position="95"/>
    </location>
</feature>
<dbReference type="InterPro" id="IPR011333">
    <property type="entry name" value="SKP1/BTB/POZ_sf"/>
</dbReference>
<name>A0A015IM13_RHIIW</name>
<dbReference type="Pfam" id="PF07534">
    <property type="entry name" value="TLD"/>
    <property type="match status" value="1"/>
</dbReference>
<dbReference type="PROSITE" id="PS51886">
    <property type="entry name" value="TLDC"/>
    <property type="match status" value="1"/>
</dbReference>
<keyword evidence="4" id="KW-1185">Reference proteome</keyword>
<dbReference type="Gene3D" id="3.30.710.10">
    <property type="entry name" value="Potassium Channel Kv1.1, Chain A"/>
    <property type="match status" value="1"/>
</dbReference>
<dbReference type="InterPro" id="IPR000210">
    <property type="entry name" value="BTB/POZ_dom"/>
</dbReference>
<dbReference type="PANTHER" id="PTHR46306:SF1">
    <property type="entry name" value="BTB_POZ DOMAIN-CONTAINING PROTEIN 9"/>
    <property type="match status" value="1"/>
</dbReference>
<dbReference type="InterPro" id="IPR052407">
    <property type="entry name" value="BTB_POZ_domain_cont_9"/>
</dbReference>
<dbReference type="PANTHER" id="PTHR46306">
    <property type="entry name" value="BTB/POZ DOMAIN-CONTAINING PROTEIN 9"/>
    <property type="match status" value="1"/>
</dbReference>
<feature type="domain" description="TLDc" evidence="2">
    <location>
        <begin position="295"/>
        <end position="462"/>
    </location>
</feature>
<sequence>MYDNEFLPRLSQDLLEILENNELFDITIEVGNDSKTFHAHMIILICRSPYLRRLISTNVNVNKNKNERIKLPNILPETFQMILRYIYGGRLSLEEYDTSNIIKLLIASNELNLQELITHLQLFLIKNKKDWMVQNFSLIYNTSFEKDSFLELQNFCKEFMFKEPKKIFDSRDFTSLPENCLITLIQHENFQNNVIQVWEHVLEWGIAKNPELPSDPSNYSKDDFKNLKNTLQQSIPFIKFNNLSHQEFLDKVYPYKKILPKDLRDELIRHFINQSTNRPEPKTTKENDSKNIDSKIITKQHAELISKWIDKLDIKDEIENPYEFELILRGSRDGFSPKKFHEICDNKSHTISIIKVKGSNEILGGYNSIIWKSDDKWGTTKDSFIFSFKNKNSIKNYTLSRVKSEVCAIDNDPAHGPSFGSSDLELYENNRGGAFGPVHYETSIRSTNGEFSVEEYEIFQITKECEPEEESNCNIS</sequence>
<gene>
    <name evidence="3" type="ORF">RirG_199840</name>
</gene>
<dbReference type="EMBL" id="JEMT01026969">
    <property type="protein sequence ID" value="EXX58252.1"/>
    <property type="molecule type" value="Genomic_DNA"/>
</dbReference>
<dbReference type="PROSITE" id="PS50097">
    <property type="entry name" value="BTB"/>
    <property type="match status" value="1"/>
</dbReference>
<evidence type="ECO:0000259" key="2">
    <source>
        <dbReference type="PROSITE" id="PS51886"/>
    </source>
</evidence>
<proteinExistence type="predicted"/>
<dbReference type="SMART" id="SM00225">
    <property type="entry name" value="BTB"/>
    <property type="match status" value="1"/>
</dbReference>
<dbReference type="CDD" id="cd18186">
    <property type="entry name" value="BTB_POZ_ZBTB_KLHL-like"/>
    <property type="match status" value="1"/>
</dbReference>
<organism evidence="3 4">
    <name type="scientific">Rhizophagus irregularis (strain DAOM 197198w)</name>
    <name type="common">Glomus intraradices</name>
    <dbReference type="NCBI Taxonomy" id="1432141"/>
    <lineage>
        <taxon>Eukaryota</taxon>
        <taxon>Fungi</taxon>
        <taxon>Fungi incertae sedis</taxon>
        <taxon>Mucoromycota</taxon>
        <taxon>Glomeromycotina</taxon>
        <taxon>Glomeromycetes</taxon>
        <taxon>Glomerales</taxon>
        <taxon>Glomeraceae</taxon>
        <taxon>Rhizophagus</taxon>
    </lineage>
</organism>
<dbReference type="SUPFAM" id="SSF54695">
    <property type="entry name" value="POZ domain"/>
    <property type="match status" value="1"/>
</dbReference>
<evidence type="ECO:0000313" key="4">
    <source>
        <dbReference type="Proteomes" id="UP000022910"/>
    </source>
</evidence>
<dbReference type="AlphaFoldDB" id="A0A015IM13"/>
<accession>A0A015IM13</accession>
<evidence type="ECO:0000313" key="3">
    <source>
        <dbReference type="EMBL" id="EXX58252.1"/>
    </source>
</evidence>
<evidence type="ECO:0000259" key="1">
    <source>
        <dbReference type="PROSITE" id="PS50097"/>
    </source>
</evidence>
<dbReference type="Proteomes" id="UP000022910">
    <property type="component" value="Unassembled WGS sequence"/>
</dbReference>
<protein>
    <recommendedName>
        <fullName evidence="5">Kelch-like protein 17</fullName>
    </recommendedName>
</protein>
<evidence type="ECO:0008006" key="5">
    <source>
        <dbReference type="Google" id="ProtNLM"/>
    </source>
</evidence>
<dbReference type="Pfam" id="PF00651">
    <property type="entry name" value="BTB"/>
    <property type="match status" value="1"/>
</dbReference>
<comment type="caution">
    <text evidence="3">The sequence shown here is derived from an EMBL/GenBank/DDBJ whole genome shotgun (WGS) entry which is preliminary data.</text>
</comment>
<dbReference type="HOGENOM" id="CLU_021542_0_2_1"/>
<dbReference type="GO" id="GO:0005737">
    <property type="term" value="C:cytoplasm"/>
    <property type="evidence" value="ECO:0007669"/>
    <property type="project" value="TreeGrafter"/>
</dbReference>
<reference evidence="3 4" key="1">
    <citation type="submission" date="2014-02" db="EMBL/GenBank/DDBJ databases">
        <title>Single nucleus genome sequencing reveals high similarity among nuclei of an endomycorrhizal fungus.</title>
        <authorList>
            <person name="Lin K."/>
            <person name="Geurts R."/>
            <person name="Zhang Z."/>
            <person name="Limpens E."/>
            <person name="Saunders D.G."/>
            <person name="Mu D."/>
            <person name="Pang E."/>
            <person name="Cao H."/>
            <person name="Cha H."/>
            <person name="Lin T."/>
            <person name="Zhou Q."/>
            <person name="Shang Y."/>
            <person name="Li Y."/>
            <person name="Ivanov S."/>
            <person name="Sharma T."/>
            <person name="Velzen R.V."/>
            <person name="Ruijter N.D."/>
            <person name="Aanen D.K."/>
            <person name="Win J."/>
            <person name="Kamoun S."/>
            <person name="Bisseling T."/>
            <person name="Huang S."/>
        </authorList>
    </citation>
    <scope>NUCLEOTIDE SEQUENCE [LARGE SCALE GENOMIC DNA]</scope>
    <source>
        <strain evidence="4">DAOM197198w</strain>
    </source>
</reference>
<dbReference type="InterPro" id="IPR006571">
    <property type="entry name" value="TLDc_dom"/>
</dbReference>